<dbReference type="AlphaFoldDB" id="A0A9N9NLT5"/>
<keyword evidence="3" id="KW-1185">Reference proteome</keyword>
<proteinExistence type="predicted"/>
<sequence>MDEVRGFKVIVRANPAGIMYKFESKKVLFRYSEDLNFTLDADQLEKASRNFLVKAGAGVIKFFTAGLVDGEEALKQEAGLGDATKNYLHGSDDDDKSKDERQSERKKTLASAGSSAMSAVIGSIPSLLDASHTHGNYSLAELALRFE</sequence>
<dbReference type="Proteomes" id="UP000789508">
    <property type="component" value="Unassembled WGS sequence"/>
</dbReference>
<evidence type="ECO:0000313" key="2">
    <source>
        <dbReference type="EMBL" id="CAG8745211.1"/>
    </source>
</evidence>
<organism evidence="2 3">
    <name type="scientific">Ambispora leptoticha</name>
    <dbReference type="NCBI Taxonomy" id="144679"/>
    <lineage>
        <taxon>Eukaryota</taxon>
        <taxon>Fungi</taxon>
        <taxon>Fungi incertae sedis</taxon>
        <taxon>Mucoromycota</taxon>
        <taxon>Glomeromycotina</taxon>
        <taxon>Glomeromycetes</taxon>
        <taxon>Archaeosporales</taxon>
        <taxon>Ambisporaceae</taxon>
        <taxon>Ambispora</taxon>
    </lineage>
</organism>
<name>A0A9N9NLT5_9GLOM</name>
<accession>A0A9N9NLT5</accession>
<reference evidence="2" key="1">
    <citation type="submission" date="2021-06" db="EMBL/GenBank/DDBJ databases">
        <authorList>
            <person name="Kallberg Y."/>
            <person name="Tangrot J."/>
            <person name="Rosling A."/>
        </authorList>
    </citation>
    <scope>NUCLEOTIDE SEQUENCE</scope>
    <source>
        <strain evidence="2">FL130A</strain>
    </source>
</reference>
<evidence type="ECO:0000313" key="3">
    <source>
        <dbReference type="Proteomes" id="UP000789508"/>
    </source>
</evidence>
<comment type="caution">
    <text evidence="2">The sequence shown here is derived from an EMBL/GenBank/DDBJ whole genome shotgun (WGS) entry which is preliminary data.</text>
</comment>
<dbReference type="OrthoDB" id="2396289at2759"/>
<evidence type="ECO:0000256" key="1">
    <source>
        <dbReference type="SAM" id="MobiDB-lite"/>
    </source>
</evidence>
<feature type="region of interest" description="Disordered" evidence="1">
    <location>
        <begin position="83"/>
        <end position="111"/>
    </location>
</feature>
<feature type="compositionally biased region" description="Basic and acidic residues" evidence="1">
    <location>
        <begin position="95"/>
        <end position="107"/>
    </location>
</feature>
<gene>
    <name evidence="2" type="ORF">ALEPTO_LOCUS13108</name>
</gene>
<protein>
    <submittedName>
        <fullName evidence="2">498_t:CDS:1</fullName>
    </submittedName>
</protein>
<feature type="non-terminal residue" evidence="2">
    <location>
        <position position="147"/>
    </location>
</feature>
<dbReference type="EMBL" id="CAJVPS010037408">
    <property type="protein sequence ID" value="CAG8745211.1"/>
    <property type="molecule type" value="Genomic_DNA"/>
</dbReference>